<dbReference type="InterPro" id="IPR036105">
    <property type="entry name" value="DiNase_FeMo-co_biosyn_sf"/>
</dbReference>
<protein>
    <submittedName>
        <fullName evidence="4">Nitrogen fixation protein NifX</fullName>
    </submittedName>
</protein>
<dbReference type="Gene3D" id="3.30.420.130">
    <property type="entry name" value="Dinitrogenase iron-molybdenum cofactor biosynthesis domain"/>
    <property type="match status" value="1"/>
</dbReference>
<dbReference type="Proteomes" id="UP000236449">
    <property type="component" value="Unassembled WGS sequence"/>
</dbReference>
<dbReference type="InterPro" id="IPR003731">
    <property type="entry name" value="Di-Nase_FeMo-co_biosynth"/>
</dbReference>
<dbReference type="RefSeq" id="WP_102965086.1">
    <property type="nucleotide sequence ID" value="NZ_POSK01000001.1"/>
</dbReference>
<sequence length="160" mass="18313">MSINKRRLHVEPSLDDSSFKVKVAFATHDRQTVDQHFGSSLGMLIYGICEQDWHLIEAIEYSVSDRVHDKLPSRINDLADCSAVFCNACGAAAIRQLIEQNIQPIKVREGYDIHQLLSEMQQELQQGPSGWLARAMKQREDVQTAENSQQRLSQLMDEEW</sequence>
<dbReference type="SUPFAM" id="SSF53146">
    <property type="entry name" value="Nitrogenase accessory factor-like"/>
    <property type="match status" value="1"/>
</dbReference>
<dbReference type="PANTHER" id="PTHR33937:SF1">
    <property type="entry name" value="IRON-MOLIBDENUM COFACTOR PROCESSING PROTEIN"/>
    <property type="match status" value="1"/>
</dbReference>
<comment type="similarity">
    <text evidence="1">Belongs to the NifX/NifY family.</text>
</comment>
<evidence type="ECO:0000256" key="2">
    <source>
        <dbReference type="ARBA" id="ARBA00023231"/>
    </source>
</evidence>
<name>A0A2J8I7P9_VIBDI</name>
<keyword evidence="2" id="KW-0535">Nitrogen fixation</keyword>
<reference evidence="4 5" key="1">
    <citation type="submission" date="2018-01" db="EMBL/GenBank/DDBJ databases">
        <title>Draft genome sequences of six Vibrio diazotrophicus strains isolated from deep-sea sediments of the Baltic Sea.</title>
        <authorList>
            <person name="Castillo D."/>
            <person name="Vandieken V."/>
            <person name="Chiang O."/>
            <person name="Middelboe M."/>
        </authorList>
    </citation>
    <scope>NUCLEOTIDE SEQUENCE [LARGE SCALE GENOMIC DNA]</scope>
    <source>
        <strain evidence="4 5">60.27F</strain>
    </source>
</reference>
<organism evidence="4 5">
    <name type="scientific">Vibrio diazotrophicus</name>
    <dbReference type="NCBI Taxonomy" id="685"/>
    <lineage>
        <taxon>Bacteria</taxon>
        <taxon>Pseudomonadati</taxon>
        <taxon>Pseudomonadota</taxon>
        <taxon>Gammaproteobacteria</taxon>
        <taxon>Vibrionales</taxon>
        <taxon>Vibrionaceae</taxon>
        <taxon>Vibrio</taxon>
    </lineage>
</organism>
<dbReference type="EMBL" id="POSK01000001">
    <property type="protein sequence ID" value="PNI06538.1"/>
    <property type="molecule type" value="Genomic_DNA"/>
</dbReference>
<accession>A0A2J8I7P9</accession>
<evidence type="ECO:0000256" key="1">
    <source>
        <dbReference type="ARBA" id="ARBA00010285"/>
    </source>
</evidence>
<evidence type="ECO:0000259" key="3">
    <source>
        <dbReference type="Pfam" id="PF02579"/>
    </source>
</evidence>
<feature type="domain" description="Dinitrogenase iron-molybdenum cofactor biosynthesis" evidence="3">
    <location>
        <begin position="30"/>
        <end position="121"/>
    </location>
</feature>
<dbReference type="Pfam" id="PF02579">
    <property type="entry name" value="Nitro_FeMo-Co"/>
    <property type="match status" value="1"/>
</dbReference>
<dbReference type="OrthoDB" id="9797941at2"/>
<dbReference type="InterPro" id="IPR034169">
    <property type="entry name" value="NifX-like"/>
</dbReference>
<dbReference type="CDD" id="cd00853">
    <property type="entry name" value="NifX"/>
    <property type="match status" value="1"/>
</dbReference>
<dbReference type="AlphaFoldDB" id="A0A2J8I7P9"/>
<evidence type="ECO:0000313" key="4">
    <source>
        <dbReference type="EMBL" id="PNI06538.1"/>
    </source>
</evidence>
<proteinExistence type="inferred from homology"/>
<dbReference type="InterPro" id="IPR051840">
    <property type="entry name" value="NifX/NifY_domain"/>
</dbReference>
<gene>
    <name evidence="4" type="ORF">C1N32_00550</name>
</gene>
<evidence type="ECO:0000313" key="5">
    <source>
        <dbReference type="Proteomes" id="UP000236449"/>
    </source>
</evidence>
<comment type="caution">
    <text evidence="4">The sequence shown here is derived from an EMBL/GenBank/DDBJ whole genome shotgun (WGS) entry which is preliminary data.</text>
</comment>
<dbReference type="PANTHER" id="PTHR33937">
    <property type="entry name" value="IRON-MOLYBDENUM PROTEIN-RELATED-RELATED"/>
    <property type="match status" value="1"/>
</dbReference>